<keyword evidence="2" id="KW-1185">Reference proteome</keyword>
<evidence type="ECO:0000313" key="1">
    <source>
        <dbReference type="EMBL" id="GIY33709.1"/>
    </source>
</evidence>
<gene>
    <name evidence="1" type="ORF">CDAR_386061</name>
</gene>
<reference evidence="1 2" key="1">
    <citation type="submission" date="2021-06" db="EMBL/GenBank/DDBJ databases">
        <title>Caerostris darwini draft genome.</title>
        <authorList>
            <person name="Kono N."/>
            <person name="Arakawa K."/>
        </authorList>
    </citation>
    <scope>NUCLEOTIDE SEQUENCE [LARGE SCALE GENOMIC DNA]</scope>
</reference>
<protein>
    <submittedName>
        <fullName evidence="1">Uncharacterized protein</fullName>
    </submittedName>
</protein>
<accession>A0AAV4SIC9</accession>
<comment type="caution">
    <text evidence="1">The sequence shown here is derived from an EMBL/GenBank/DDBJ whole genome shotgun (WGS) entry which is preliminary data.</text>
</comment>
<organism evidence="1 2">
    <name type="scientific">Caerostris darwini</name>
    <dbReference type="NCBI Taxonomy" id="1538125"/>
    <lineage>
        <taxon>Eukaryota</taxon>
        <taxon>Metazoa</taxon>
        <taxon>Ecdysozoa</taxon>
        <taxon>Arthropoda</taxon>
        <taxon>Chelicerata</taxon>
        <taxon>Arachnida</taxon>
        <taxon>Araneae</taxon>
        <taxon>Araneomorphae</taxon>
        <taxon>Entelegynae</taxon>
        <taxon>Araneoidea</taxon>
        <taxon>Araneidae</taxon>
        <taxon>Caerostris</taxon>
    </lineage>
</organism>
<dbReference type="Proteomes" id="UP001054837">
    <property type="component" value="Unassembled WGS sequence"/>
</dbReference>
<dbReference type="AlphaFoldDB" id="A0AAV4SIC9"/>
<proteinExistence type="predicted"/>
<dbReference type="EMBL" id="BPLQ01007976">
    <property type="protein sequence ID" value="GIY33709.1"/>
    <property type="molecule type" value="Genomic_DNA"/>
</dbReference>
<name>A0AAV4SIC9_9ARAC</name>
<sequence length="125" mass="14426">MSKTSLPSATFELDETPAPVMFVRPMECFSSVKTHLKWAVQKNLWVTYGFWITLHQLIRLKEAKPQNSYPSLMNHILMSQRSPVSYTVSSQENSSSPIGNLQVFAQDLPWTRCKDCCTHQDKWMT</sequence>
<evidence type="ECO:0000313" key="2">
    <source>
        <dbReference type="Proteomes" id="UP001054837"/>
    </source>
</evidence>